<dbReference type="PANTHER" id="PTHR48106:SF18">
    <property type="entry name" value="QUINONE OXIDOREDUCTASE PIG3"/>
    <property type="match status" value="1"/>
</dbReference>
<evidence type="ECO:0000259" key="3">
    <source>
        <dbReference type="SMART" id="SM00829"/>
    </source>
</evidence>
<accession>A0A382I9G3</accession>
<protein>
    <recommendedName>
        <fullName evidence="3">Enoyl reductase (ER) domain-containing protein</fullName>
    </recommendedName>
</protein>
<evidence type="ECO:0000256" key="1">
    <source>
        <dbReference type="ARBA" id="ARBA00022857"/>
    </source>
</evidence>
<dbReference type="InterPro" id="IPR013149">
    <property type="entry name" value="ADH-like_C"/>
</dbReference>
<feature type="domain" description="Enoyl reductase (ER)" evidence="3">
    <location>
        <begin position="10"/>
        <end position="340"/>
    </location>
</feature>
<dbReference type="Gene3D" id="3.90.180.10">
    <property type="entry name" value="Medium-chain alcohol dehydrogenases, catalytic domain"/>
    <property type="match status" value="1"/>
</dbReference>
<dbReference type="Pfam" id="PF08240">
    <property type="entry name" value="ADH_N"/>
    <property type="match status" value="1"/>
</dbReference>
<dbReference type="Pfam" id="PF00107">
    <property type="entry name" value="ADH_zinc_N"/>
    <property type="match status" value="1"/>
</dbReference>
<dbReference type="InterPro" id="IPR013154">
    <property type="entry name" value="ADH-like_N"/>
</dbReference>
<dbReference type="GO" id="GO:0070402">
    <property type="term" value="F:NADPH binding"/>
    <property type="evidence" value="ECO:0007669"/>
    <property type="project" value="TreeGrafter"/>
</dbReference>
<name>A0A382I9G3_9ZZZZ</name>
<dbReference type="AlphaFoldDB" id="A0A382I9G3"/>
<gene>
    <name evidence="4" type="ORF">METZ01_LOCUS249012</name>
</gene>
<dbReference type="SUPFAM" id="SSF50129">
    <property type="entry name" value="GroES-like"/>
    <property type="match status" value="1"/>
</dbReference>
<proteinExistence type="predicted"/>
<sequence length="342" mass="37395">MKASFIEQHGGPEVIQFGNQPEPITGPGQVKIRVRCAAVNRLDLYTRAGVRGQRKTFPPAHILGGDCSGQIVEIGKDVGNELIDQRVLVNPLIDNSHGHMLRSNNKPRFQFIGSDLQGSYAEYLVVNEENVHVIDNPISFEEAASIPTVFLPVWNMLYNKTKLQPWETVLVLSASSGVGSAAIQVAKNIIGATVIATTSDNFKLTKAKNLGADHVINYNQNDILSEVKALTNGKGVDVVVDHVAGKFFKPALASLKANGRYGNCGVTDGYEVSLQMGLIFTKQISIHGIFMGTNNDMDRIVTLLNRGKLKAIIEKSFPLKRARAAHERLTKRNVFGKILLTI</sequence>
<dbReference type="InterPro" id="IPR036291">
    <property type="entry name" value="NAD(P)-bd_dom_sf"/>
</dbReference>
<dbReference type="InterPro" id="IPR011032">
    <property type="entry name" value="GroES-like_sf"/>
</dbReference>
<dbReference type="SUPFAM" id="SSF51735">
    <property type="entry name" value="NAD(P)-binding Rossmann-fold domains"/>
    <property type="match status" value="1"/>
</dbReference>
<dbReference type="InterPro" id="IPR020843">
    <property type="entry name" value="ER"/>
</dbReference>
<reference evidence="4" key="1">
    <citation type="submission" date="2018-05" db="EMBL/GenBank/DDBJ databases">
        <authorList>
            <person name="Lanie J.A."/>
            <person name="Ng W.-L."/>
            <person name="Kazmierczak K.M."/>
            <person name="Andrzejewski T.M."/>
            <person name="Davidsen T.M."/>
            <person name="Wayne K.J."/>
            <person name="Tettelin H."/>
            <person name="Glass J.I."/>
            <person name="Rusch D."/>
            <person name="Podicherti R."/>
            <person name="Tsui H.-C.T."/>
            <person name="Winkler M.E."/>
        </authorList>
    </citation>
    <scope>NUCLEOTIDE SEQUENCE</scope>
</reference>
<dbReference type="EMBL" id="UINC01065962">
    <property type="protein sequence ID" value="SVB96158.1"/>
    <property type="molecule type" value="Genomic_DNA"/>
</dbReference>
<dbReference type="SMART" id="SM00829">
    <property type="entry name" value="PKS_ER"/>
    <property type="match status" value="1"/>
</dbReference>
<dbReference type="PANTHER" id="PTHR48106">
    <property type="entry name" value="QUINONE OXIDOREDUCTASE PIG3-RELATED"/>
    <property type="match status" value="1"/>
</dbReference>
<dbReference type="GO" id="GO:0016651">
    <property type="term" value="F:oxidoreductase activity, acting on NAD(P)H"/>
    <property type="evidence" value="ECO:0007669"/>
    <property type="project" value="TreeGrafter"/>
</dbReference>
<evidence type="ECO:0000313" key="4">
    <source>
        <dbReference type="EMBL" id="SVB96158.1"/>
    </source>
</evidence>
<keyword evidence="2" id="KW-0560">Oxidoreductase</keyword>
<organism evidence="4">
    <name type="scientific">marine metagenome</name>
    <dbReference type="NCBI Taxonomy" id="408172"/>
    <lineage>
        <taxon>unclassified sequences</taxon>
        <taxon>metagenomes</taxon>
        <taxon>ecological metagenomes</taxon>
    </lineage>
</organism>
<evidence type="ECO:0000256" key="2">
    <source>
        <dbReference type="ARBA" id="ARBA00023002"/>
    </source>
</evidence>
<keyword evidence="1" id="KW-0521">NADP</keyword>